<dbReference type="EC" id="1.1.1.44" evidence="5 12"/>
<evidence type="ECO:0000256" key="7">
    <source>
        <dbReference type="ARBA" id="ARBA00022857"/>
    </source>
</evidence>
<evidence type="ECO:0000256" key="5">
    <source>
        <dbReference type="ARBA" id="ARBA00013011"/>
    </source>
</evidence>
<evidence type="ECO:0000256" key="11">
    <source>
        <dbReference type="ARBA" id="ARBA00048640"/>
    </source>
</evidence>
<dbReference type="Pfam" id="PF03446">
    <property type="entry name" value="NAD_binding_2"/>
    <property type="match status" value="1"/>
</dbReference>
<keyword evidence="8 12" id="KW-0560">Oxidoreductase</keyword>
<evidence type="ECO:0000256" key="10">
    <source>
        <dbReference type="ARBA" id="ARBA00023126"/>
    </source>
</evidence>
<evidence type="ECO:0000256" key="13">
    <source>
        <dbReference type="PIRSR" id="PIRSR000109-3"/>
    </source>
</evidence>
<comment type="catalytic activity">
    <reaction evidence="11 12 14">
        <text>6-phospho-D-gluconate + NADP(+) = D-ribulose 5-phosphate + CO2 + NADPH</text>
        <dbReference type="Rhea" id="RHEA:10116"/>
        <dbReference type="ChEBI" id="CHEBI:16526"/>
        <dbReference type="ChEBI" id="CHEBI:57783"/>
        <dbReference type="ChEBI" id="CHEBI:58121"/>
        <dbReference type="ChEBI" id="CHEBI:58349"/>
        <dbReference type="ChEBI" id="CHEBI:58759"/>
        <dbReference type="EC" id="1.1.1.44"/>
    </reaction>
</comment>
<comment type="pathway">
    <text evidence="2 12 14">Carbohydrate degradation; pentose phosphate pathway; D-ribulose 5-phosphate from D-glucose 6-phosphate (oxidative stage): step 3/3.</text>
</comment>
<dbReference type="InterPro" id="IPR006115">
    <property type="entry name" value="6PGDH_NADP-bd"/>
</dbReference>
<dbReference type="NCBIfam" id="NF006765">
    <property type="entry name" value="PRK09287.1"/>
    <property type="match status" value="1"/>
</dbReference>
<dbReference type="InterPro" id="IPR006183">
    <property type="entry name" value="Pgluconate_DH"/>
</dbReference>
<dbReference type="GO" id="GO:0019521">
    <property type="term" value="P:D-gluconate metabolic process"/>
    <property type="evidence" value="ECO:0007669"/>
    <property type="project" value="UniProtKB-KW"/>
</dbReference>
<evidence type="ECO:0000256" key="3">
    <source>
        <dbReference type="ARBA" id="ARBA00008419"/>
    </source>
</evidence>
<evidence type="ECO:0000256" key="14">
    <source>
        <dbReference type="RuleBase" id="RU000485"/>
    </source>
</evidence>
<dbReference type="FunFam" id="1.10.1040.10:FF:000032">
    <property type="entry name" value="6-phosphogluconate dehydrogenase, decarboxylating"/>
    <property type="match status" value="1"/>
</dbReference>
<reference evidence="16 17" key="1">
    <citation type="submission" date="2014-02" db="EMBL/GenBank/DDBJ databases">
        <authorList>
            <person name="Sibley D."/>
            <person name="Venepally P."/>
            <person name="Karamycheva S."/>
            <person name="Hadjithomas M."/>
            <person name="Khan A."/>
            <person name="Brunk B."/>
            <person name="Roos D."/>
            <person name="Caler E."/>
            <person name="Lorenzi H."/>
        </authorList>
    </citation>
    <scope>NUCLEOTIDE SEQUENCE [LARGE SCALE GENOMIC DNA]</scope>
    <source>
        <strain evidence="16 17">GAB2-2007-GAL-DOM2</strain>
    </source>
</reference>
<comment type="function">
    <text evidence="1 12">Catalyzes the oxidative decarboxylation of 6-phosphogluconate to ribulose 5-phosphate and CO(2), with concomitant reduction of NADP to NADPH.</text>
</comment>
<feature type="binding site" evidence="13">
    <location>
        <begin position="77"/>
        <end position="79"/>
    </location>
    <ligand>
        <name>NADP(+)</name>
        <dbReference type="ChEBI" id="CHEBI:58349"/>
    </ligand>
</feature>
<dbReference type="Pfam" id="PF00393">
    <property type="entry name" value="6PGD"/>
    <property type="match status" value="1"/>
</dbReference>
<keyword evidence="9 14" id="KW-0311">Gluconate utilization</keyword>
<keyword evidence="7 12" id="KW-0521">NADP</keyword>
<dbReference type="SMART" id="SM01350">
    <property type="entry name" value="6PGD"/>
    <property type="match status" value="1"/>
</dbReference>
<evidence type="ECO:0000313" key="16">
    <source>
        <dbReference type="EMBL" id="KFG32841.1"/>
    </source>
</evidence>
<gene>
    <name evidence="16" type="ORF">TGDOM2_242600</name>
</gene>
<dbReference type="InterPro" id="IPR036291">
    <property type="entry name" value="NAD(P)-bd_dom_sf"/>
</dbReference>
<evidence type="ECO:0000256" key="12">
    <source>
        <dbReference type="PIRNR" id="PIRNR000109"/>
    </source>
</evidence>
<evidence type="ECO:0000256" key="9">
    <source>
        <dbReference type="ARBA" id="ARBA00023064"/>
    </source>
</evidence>
<feature type="domain" description="6-phosphogluconate dehydrogenase C-terminal" evidence="15">
    <location>
        <begin position="199"/>
        <end position="505"/>
    </location>
</feature>
<dbReference type="InterPro" id="IPR008927">
    <property type="entry name" value="6-PGluconate_DH-like_C_sf"/>
</dbReference>
<dbReference type="InterPro" id="IPR013328">
    <property type="entry name" value="6PGD_dom2"/>
</dbReference>
<feature type="binding site" evidence="13">
    <location>
        <begin position="32"/>
        <end position="34"/>
    </location>
    <ligand>
        <name>NADP(+)</name>
        <dbReference type="ChEBI" id="CHEBI:58349"/>
    </ligand>
</feature>
<organism evidence="16 17">
    <name type="scientific">Toxoplasma gondii GAB2-2007-GAL-DOM2</name>
    <dbReference type="NCBI Taxonomy" id="1130820"/>
    <lineage>
        <taxon>Eukaryota</taxon>
        <taxon>Sar</taxon>
        <taxon>Alveolata</taxon>
        <taxon>Apicomplexa</taxon>
        <taxon>Conoidasida</taxon>
        <taxon>Coccidia</taxon>
        <taxon>Eucoccidiorida</taxon>
        <taxon>Eimeriorina</taxon>
        <taxon>Sarcocystidae</taxon>
        <taxon>Toxoplasma</taxon>
    </lineage>
</organism>
<evidence type="ECO:0000256" key="2">
    <source>
        <dbReference type="ARBA" id="ARBA00004874"/>
    </source>
</evidence>
<dbReference type="OrthoDB" id="434986at2759"/>
<comment type="similarity">
    <text evidence="3 12 14">Belongs to the 6-phosphogluconate dehydrogenase family.</text>
</comment>
<comment type="caution">
    <text evidence="16">The sequence shown here is derived from an EMBL/GenBank/DDBJ whole genome shotgun (WGS) entry which is preliminary data.</text>
</comment>
<feature type="binding site" evidence="13">
    <location>
        <begin position="9"/>
        <end position="14"/>
    </location>
    <ligand>
        <name>NADP(+)</name>
        <dbReference type="ChEBI" id="CHEBI:58349"/>
    </ligand>
</feature>
<dbReference type="GO" id="GO:0006098">
    <property type="term" value="P:pentose-phosphate shunt"/>
    <property type="evidence" value="ECO:0007669"/>
    <property type="project" value="UniProtKB-UniPathway"/>
</dbReference>
<proteinExistence type="inferred from homology"/>
<dbReference type="GO" id="GO:0050661">
    <property type="term" value="F:NADP binding"/>
    <property type="evidence" value="ECO:0007669"/>
    <property type="project" value="InterPro"/>
</dbReference>
<dbReference type="GO" id="GO:0004616">
    <property type="term" value="F:phosphogluconate dehydrogenase (decarboxylating) activity"/>
    <property type="evidence" value="ECO:0007669"/>
    <property type="project" value="UniProtKB-EC"/>
</dbReference>
<evidence type="ECO:0000256" key="1">
    <source>
        <dbReference type="ARBA" id="ARBA00002526"/>
    </source>
</evidence>
<dbReference type="InterPro" id="IPR006114">
    <property type="entry name" value="6PGDH_C"/>
</dbReference>
<dbReference type="Gene3D" id="1.10.1040.10">
    <property type="entry name" value="N-(1-d-carboxylethyl)-l-norvaline Dehydrogenase, domain 2"/>
    <property type="match status" value="1"/>
</dbReference>
<dbReference type="Proteomes" id="UP000028837">
    <property type="component" value="Unassembled WGS sequence"/>
</dbReference>
<dbReference type="PIRSF" id="PIRSF000109">
    <property type="entry name" value="6PGD"/>
    <property type="match status" value="1"/>
</dbReference>
<dbReference type="PROSITE" id="PS00461">
    <property type="entry name" value="6PGD"/>
    <property type="match status" value="1"/>
</dbReference>
<comment type="subunit">
    <text evidence="4 12">Homodimer.</text>
</comment>
<name>A0A086JL23_TOXGO</name>
<evidence type="ECO:0000259" key="15">
    <source>
        <dbReference type="SMART" id="SM01350"/>
    </source>
</evidence>
<dbReference type="VEuPathDB" id="ToxoDB:TGDOM2_242600"/>
<protein>
    <recommendedName>
        <fullName evidence="6 12">6-phosphogluconate dehydrogenase, decarboxylating</fullName>
        <ecNumber evidence="5 12">1.1.1.44</ecNumber>
    </recommendedName>
</protein>
<dbReference type="Gene3D" id="1.20.5.320">
    <property type="entry name" value="6-Phosphogluconate Dehydrogenase, domain 3"/>
    <property type="match status" value="1"/>
</dbReference>
<evidence type="ECO:0000313" key="17">
    <source>
        <dbReference type="Proteomes" id="UP000028837"/>
    </source>
</evidence>
<evidence type="ECO:0000256" key="4">
    <source>
        <dbReference type="ARBA" id="ARBA00011738"/>
    </source>
</evidence>
<feature type="binding site" evidence="13">
    <location>
        <position position="105"/>
    </location>
    <ligand>
        <name>NADP(+)</name>
        <dbReference type="ChEBI" id="CHEBI:58349"/>
    </ligand>
</feature>
<dbReference type="SUPFAM" id="SSF51735">
    <property type="entry name" value="NAD(P)-binding Rossmann-fold domains"/>
    <property type="match status" value="1"/>
</dbReference>
<evidence type="ECO:0000256" key="6">
    <source>
        <dbReference type="ARBA" id="ARBA00018193"/>
    </source>
</evidence>
<dbReference type="AlphaFoldDB" id="A0A086JL23"/>
<dbReference type="Gene3D" id="3.40.50.720">
    <property type="entry name" value="NAD(P)-binding Rossmann-like Domain"/>
    <property type="match status" value="1"/>
</dbReference>
<dbReference type="InterPro" id="IPR006113">
    <property type="entry name" value="6PGDH_Gnd/GntZ"/>
</dbReference>
<sequence length="506" mass="55621">MSCDVGIYGLAVMGLGLSLNLASRGIRVSVCNRTSTKVDGALKQAKDENFEENIFGARTLEDFVQSLKKPRRIIMVIEAGAPVDALINHLLPKLDAGDCLVDAGNEFFEVSEKRERLCASKGVLFMDVGLCAGEGGARSGPPLTPGGSLEAWNLMEPIFVQLAGKIDASKTIPLPGALTVSDEEKQNACVSHLGPCGAGHYVKMVHNGIMYGDMQLIAEAHQLLKFACDLSNEELHVTFKKWNEDELHSYLLGITANIVRKKDSFTGGYLLDFIADTAGSKGTGKWTMQQAAELGVAVPTITAALDMRYICSNQALRQKMNCLYAQNWCSLVKTEDFTKEQRIESIRRALVCGRICCFAQGMHLLRVISEQKGWGVDLSEVSRIWQAGCVIECDFLKVMQRAFRKKPDLESILLSEEVHTTVQNYLPALQEVISLSLGTATPRPDEPSVRITLPTPAHSASYNYLASSCGLRLSMNLVQAQRDCFGAHHFKRTDREGKYHVEDWGA</sequence>
<dbReference type="PRINTS" id="PR00076">
    <property type="entry name" value="6PGDHDRGNASE"/>
</dbReference>
<evidence type="ECO:0000256" key="8">
    <source>
        <dbReference type="ARBA" id="ARBA00023002"/>
    </source>
</evidence>
<dbReference type="SUPFAM" id="SSF48179">
    <property type="entry name" value="6-phosphogluconate dehydrogenase C-terminal domain-like"/>
    <property type="match status" value="1"/>
</dbReference>
<dbReference type="UniPathway" id="UPA00115">
    <property type="reaction ID" value="UER00410"/>
</dbReference>
<keyword evidence="10 12" id="KW-0570">Pentose shunt</keyword>
<dbReference type="EMBL" id="AHZU02001389">
    <property type="protein sequence ID" value="KFG32841.1"/>
    <property type="molecule type" value="Genomic_DNA"/>
</dbReference>
<dbReference type="InterPro" id="IPR006184">
    <property type="entry name" value="6PGdom_BS"/>
</dbReference>
<dbReference type="NCBIfam" id="TIGR00873">
    <property type="entry name" value="gnd"/>
    <property type="match status" value="1"/>
</dbReference>
<accession>A0A086JL23</accession>
<dbReference type="PANTHER" id="PTHR11811">
    <property type="entry name" value="6-PHOSPHOGLUCONATE DEHYDROGENASE"/>
    <property type="match status" value="1"/>
</dbReference>